<dbReference type="Proteomes" id="UP001303373">
    <property type="component" value="Chromosome 2"/>
</dbReference>
<dbReference type="AlphaFoldDB" id="A0AAQ3M0B4"/>
<feature type="compositionally biased region" description="Acidic residues" evidence="1">
    <location>
        <begin position="150"/>
        <end position="196"/>
    </location>
</feature>
<feature type="compositionally biased region" description="Basic and acidic residues" evidence="1">
    <location>
        <begin position="117"/>
        <end position="126"/>
    </location>
</feature>
<keyword evidence="3" id="KW-1185">Reference proteome</keyword>
<sequence>MANRERRATSVVPTDGRPAQAKDVHKRKRRASRELREREALAAAGKLERKPPPTMDMGLITFAAYEPQPRPAKLSRAKCNAASTSAAASEYRSKRARTSTSAPFTVPRASPPQTRSKGSEIRSDDGNDKEDQDDEDEHGIKEERGQVKDDEGDEENNEAKEEEEDEQDDDDEDDDYEDENYEDDNDQDDKEEEDDHNDSSASRLPVATENYFSWGGMQLPQN</sequence>
<feature type="compositionally biased region" description="Basic and acidic residues" evidence="1">
    <location>
        <begin position="138"/>
        <end position="149"/>
    </location>
</feature>
<name>A0AAQ3M0B4_9PEZI</name>
<feature type="compositionally biased region" description="Basic and acidic residues" evidence="1">
    <location>
        <begin position="32"/>
        <end position="51"/>
    </location>
</feature>
<organism evidence="2 3">
    <name type="scientific">Acrodontium crateriforme</name>
    <dbReference type="NCBI Taxonomy" id="150365"/>
    <lineage>
        <taxon>Eukaryota</taxon>
        <taxon>Fungi</taxon>
        <taxon>Dikarya</taxon>
        <taxon>Ascomycota</taxon>
        <taxon>Pezizomycotina</taxon>
        <taxon>Dothideomycetes</taxon>
        <taxon>Dothideomycetidae</taxon>
        <taxon>Mycosphaerellales</taxon>
        <taxon>Teratosphaeriaceae</taxon>
        <taxon>Acrodontium</taxon>
    </lineage>
</organism>
<protein>
    <submittedName>
        <fullName evidence="2">Uncharacterized protein</fullName>
    </submittedName>
</protein>
<proteinExistence type="predicted"/>
<evidence type="ECO:0000313" key="2">
    <source>
        <dbReference type="EMBL" id="WPG98982.1"/>
    </source>
</evidence>
<reference evidence="2 3" key="1">
    <citation type="submission" date="2023-11" db="EMBL/GenBank/DDBJ databases">
        <title>An acidophilic fungus is an integral part of prey digestion in a carnivorous sundew plant.</title>
        <authorList>
            <person name="Tsai I.J."/>
        </authorList>
    </citation>
    <scope>NUCLEOTIDE SEQUENCE [LARGE SCALE GENOMIC DNA]</scope>
    <source>
        <strain evidence="2">169a</strain>
    </source>
</reference>
<feature type="region of interest" description="Disordered" evidence="1">
    <location>
        <begin position="69"/>
        <end position="222"/>
    </location>
</feature>
<feature type="compositionally biased region" description="Acidic residues" evidence="1">
    <location>
        <begin position="127"/>
        <end position="137"/>
    </location>
</feature>
<accession>A0AAQ3M0B4</accession>
<dbReference type="EMBL" id="CP138581">
    <property type="protein sequence ID" value="WPG98982.1"/>
    <property type="molecule type" value="Genomic_DNA"/>
</dbReference>
<feature type="region of interest" description="Disordered" evidence="1">
    <location>
        <begin position="1"/>
        <end position="56"/>
    </location>
</feature>
<evidence type="ECO:0000256" key="1">
    <source>
        <dbReference type="SAM" id="MobiDB-lite"/>
    </source>
</evidence>
<gene>
    <name evidence="2" type="ORF">R9X50_00178400</name>
</gene>
<evidence type="ECO:0000313" key="3">
    <source>
        <dbReference type="Proteomes" id="UP001303373"/>
    </source>
</evidence>